<feature type="domain" description="DUF7923" evidence="3">
    <location>
        <begin position="69"/>
        <end position="252"/>
    </location>
</feature>
<dbReference type="EMBL" id="GG699050">
    <property type="protein sequence ID" value="EEU33462.1"/>
    <property type="molecule type" value="Genomic_DNA"/>
</dbReference>
<gene>
    <name evidence="4" type="ORF">NECHADRAFT_89465</name>
</gene>
<dbReference type="HOGENOM" id="CLU_031811_0_0_1"/>
<dbReference type="InterPro" id="IPR057683">
    <property type="entry name" value="DUF7923"/>
</dbReference>
<evidence type="ECO:0000259" key="3">
    <source>
        <dbReference type="Pfam" id="PF25540"/>
    </source>
</evidence>
<dbReference type="PANTHER" id="PTHR37543:SF1">
    <property type="entry name" value="CCCH ZINC FINGER DNA BINDING PROTEIN (AFU_ORTHOLOGUE AFUA_5G12760)"/>
    <property type="match status" value="1"/>
</dbReference>
<dbReference type="STRING" id="660122.C7ZR95"/>
<name>C7ZR95_FUSV7</name>
<feature type="coiled-coil region" evidence="1">
    <location>
        <begin position="38"/>
        <end position="65"/>
    </location>
</feature>
<evidence type="ECO:0000313" key="4">
    <source>
        <dbReference type="EMBL" id="EEU33462.1"/>
    </source>
</evidence>
<evidence type="ECO:0000256" key="1">
    <source>
        <dbReference type="SAM" id="Coils"/>
    </source>
</evidence>
<dbReference type="GeneID" id="9666695"/>
<organism evidence="4 5">
    <name type="scientific">Fusarium vanettenii (strain ATCC MYA-4622 / CBS 123669 / FGSC 9596 / NRRL 45880 / 77-13-4)</name>
    <name type="common">Fusarium solani subsp. pisi</name>
    <dbReference type="NCBI Taxonomy" id="660122"/>
    <lineage>
        <taxon>Eukaryota</taxon>
        <taxon>Fungi</taxon>
        <taxon>Dikarya</taxon>
        <taxon>Ascomycota</taxon>
        <taxon>Pezizomycotina</taxon>
        <taxon>Sordariomycetes</taxon>
        <taxon>Hypocreomycetidae</taxon>
        <taxon>Hypocreales</taxon>
        <taxon>Nectriaceae</taxon>
        <taxon>Fusarium</taxon>
        <taxon>Fusarium solani species complex</taxon>
        <taxon>Fusarium vanettenii</taxon>
    </lineage>
</organism>
<dbReference type="AlphaFoldDB" id="C7ZR95"/>
<evidence type="ECO:0000256" key="2">
    <source>
        <dbReference type="SAM" id="MobiDB-lite"/>
    </source>
</evidence>
<evidence type="ECO:0000313" key="5">
    <source>
        <dbReference type="Proteomes" id="UP000005206"/>
    </source>
</evidence>
<keyword evidence="1" id="KW-0175">Coiled coil</keyword>
<reference evidence="4 5" key="1">
    <citation type="journal article" date="2009" name="PLoS Genet.">
        <title>The genome of Nectria haematococca: contribution of supernumerary chromosomes to gene expansion.</title>
        <authorList>
            <person name="Coleman J.J."/>
            <person name="Rounsley S.D."/>
            <person name="Rodriguez-Carres M."/>
            <person name="Kuo A."/>
            <person name="Wasmann C.C."/>
            <person name="Grimwood J."/>
            <person name="Schmutz J."/>
            <person name="Taga M."/>
            <person name="White G.J."/>
            <person name="Zhou S."/>
            <person name="Schwartz D.C."/>
            <person name="Freitag M."/>
            <person name="Ma L.J."/>
            <person name="Danchin E.G."/>
            <person name="Henrissat B."/>
            <person name="Coutinho P.M."/>
            <person name="Nelson D.R."/>
            <person name="Straney D."/>
            <person name="Napoli C.A."/>
            <person name="Barker B.M."/>
            <person name="Gribskov M."/>
            <person name="Rep M."/>
            <person name="Kroken S."/>
            <person name="Molnar I."/>
            <person name="Rensing C."/>
            <person name="Kennell J.C."/>
            <person name="Zamora J."/>
            <person name="Farman M.L."/>
            <person name="Selker E.U."/>
            <person name="Salamov A."/>
            <person name="Shapiro H."/>
            <person name="Pangilinan J."/>
            <person name="Lindquist E."/>
            <person name="Lamers C."/>
            <person name="Grigoriev I.V."/>
            <person name="Geiser D.M."/>
            <person name="Covert S.F."/>
            <person name="Temporini E."/>
            <person name="Vanetten H.D."/>
        </authorList>
    </citation>
    <scope>NUCLEOTIDE SEQUENCE [LARGE SCALE GENOMIC DNA]</scope>
    <source>
        <strain evidence="5">ATCC MYA-4622 / CBS 123669 / FGSC 9596 / NRRL 45880 / 77-13-4</strain>
    </source>
</reference>
<dbReference type="KEGG" id="nhe:NECHADRAFT_89465"/>
<dbReference type="VEuPathDB" id="FungiDB:NECHADRAFT_89465"/>
<dbReference type="eggNOG" id="ENOG502SM7V">
    <property type="taxonomic scope" value="Eukaryota"/>
</dbReference>
<dbReference type="Pfam" id="PF25540">
    <property type="entry name" value="DUF7923"/>
    <property type="match status" value="1"/>
</dbReference>
<keyword evidence="5" id="KW-1185">Reference proteome</keyword>
<accession>C7ZR95</accession>
<dbReference type="OMA" id="FIRGFNM"/>
<dbReference type="OrthoDB" id="2270193at2759"/>
<feature type="region of interest" description="Disordered" evidence="2">
    <location>
        <begin position="277"/>
        <end position="296"/>
    </location>
</feature>
<dbReference type="PANTHER" id="PTHR37543">
    <property type="entry name" value="CCCH ZINC FINGER DNA BINDING PROTEIN (AFU_ORTHOLOGUE AFUA_5G12760)"/>
    <property type="match status" value="1"/>
</dbReference>
<sequence length="404" mass="44728">MASSESQLDELKSAWNTCKAHDNERCNLIELSDAQSDLRDKKDLLHLERERLDDATRQLQDFLHEKDGHMFASVLIDGDCMPFKDDLVSQGLEGGQKTASLLRQAVDEDLKCTMGSGASHVRVIVRVYANLKGLAKTYKDHDILSDLATLFEFVRGFNMGDDLCDFVDAGNGKECADEKIKATFRINVVDVHCRQILFGGAPDNGYARLLGPYKEDKTACRRITLLEGPPFANELADLKDSFRTTASFAKIFRSEKLPTMKRRVSFRLSAPGSPSTNYAAAAAAKPPPASTPQASPTVPGRSLLFGVVHHNRLGQRVDAPLPQYSREDFFSLKSRKLCNAFHLLGACPYEDKYGICNHDHDGKLSDKQLLALAAIARQSPYQMGLDYSSAAIRSIKSDQDPNLI</sequence>
<dbReference type="RefSeq" id="XP_003039175.1">
    <property type="nucleotide sequence ID" value="XM_003039129.1"/>
</dbReference>
<protein>
    <recommendedName>
        <fullName evidence="3">DUF7923 domain-containing protein</fullName>
    </recommendedName>
</protein>
<dbReference type="InParanoid" id="C7ZR95"/>
<proteinExistence type="predicted"/>
<dbReference type="Proteomes" id="UP000005206">
    <property type="component" value="Unassembled WGS sequence"/>
</dbReference>